<dbReference type="AlphaFoldDB" id="A0A160TGN3"/>
<dbReference type="PROSITE" id="PS52016">
    <property type="entry name" value="TONB_DEPENDENT_REC_3"/>
    <property type="match status" value="1"/>
</dbReference>
<evidence type="ECO:0000259" key="9">
    <source>
        <dbReference type="Pfam" id="PF07715"/>
    </source>
</evidence>
<keyword evidence="2" id="KW-0813">Transport</keyword>
<evidence type="ECO:0000256" key="2">
    <source>
        <dbReference type="ARBA" id="ARBA00022448"/>
    </source>
</evidence>
<feature type="domain" description="TonB-dependent receptor plug" evidence="9">
    <location>
        <begin position="90"/>
        <end position="203"/>
    </location>
</feature>
<dbReference type="Gene3D" id="2.170.130.10">
    <property type="entry name" value="TonB-dependent receptor, plug domain"/>
    <property type="match status" value="1"/>
</dbReference>
<organism evidence="10">
    <name type="scientific">hydrothermal vent metagenome</name>
    <dbReference type="NCBI Taxonomy" id="652676"/>
    <lineage>
        <taxon>unclassified sequences</taxon>
        <taxon>metagenomes</taxon>
        <taxon>ecological metagenomes</taxon>
    </lineage>
</organism>
<dbReference type="InterPro" id="IPR000531">
    <property type="entry name" value="Beta-barrel_TonB"/>
</dbReference>
<evidence type="ECO:0000256" key="7">
    <source>
        <dbReference type="ARBA" id="ARBA00023237"/>
    </source>
</evidence>
<keyword evidence="5" id="KW-0798">TonB box</keyword>
<accession>A0A160TGN3</accession>
<gene>
    <name evidence="10" type="ORF">MGWOODY_Smn2463</name>
</gene>
<dbReference type="SUPFAM" id="SSF56935">
    <property type="entry name" value="Porins"/>
    <property type="match status" value="1"/>
</dbReference>
<proteinExistence type="predicted"/>
<evidence type="ECO:0000256" key="6">
    <source>
        <dbReference type="ARBA" id="ARBA00023136"/>
    </source>
</evidence>
<evidence type="ECO:0000313" key="10">
    <source>
        <dbReference type="EMBL" id="CUS43128.1"/>
    </source>
</evidence>
<keyword evidence="7" id="KW-0998">Cell outer membrane</keyword>
<protein>
    <submittedName>
        <fullName evidence="10">TonB-dependent receptor</fullName>
    </submittedName>
</protein>
<evidence type="ECO:0000256" key="5">
    <source>
        <dbReference type="ARBA" id="ARBA00023077"/>
    </source>
</evidence>
<keyword evidence="3" id="KW-0812">Transmembrane</keyword>
<dbReference type="PROSITE" id="PS01156">
    <property type="entry name" value="TONB_DEPENDENT_REC_2"/>
    <property type="match status" value="1"/>
</dbReference>
<dbReference type="Gene3D" id="2.40.170.20">
    <property type="entry name" value="TonB-dependent receptor, beta-barrel domain"/>
    <property type="match status" value="1"/>
</dbReference>
<evidence type="ECO:0000256" key="4">
    <source>
        <dbReference type="ARBA" id="ARBA00022729"/>
    </source>
</evidence>
<dbReference type="InterPro" id="IPR012910">
    <property type="entry name" value="Plug_dom"/>
</dbReference>
<dbReference type="InterPro" id="IPR037066">
    <property type="entry name" value="Plug_dom_sf"/>
</dbReference>
<dbReference type="Pfam" id="PF00593">
    <property type="entry name" value="TonB_dep_Rec_b-barrel"/>
    <property type="match status" value="1"/>
</dbReference>
<dbReference type="PANTHER" id="PTHR47234">
    <property type="match status" value="1"/>
</dbReference>
<keyword evidence="6" id="KW-0472">Membrane</keyword>
<comment type="subcellular location">
    <subcellularLocation>
        <location evidence="1">Cell outer membrane</location>
        <topology evidence="1">Multi-pass membrane protein</topology>
    </subcellularLocation>
</comment>
<dbReference type="InterPro" id="IPR010917">
    <property type="entry name" value="TonB_rcpt_CS"/>
</dbReference>
<sequence length="908" mass="95475">MTGDFSALGVLGLRSLRLGVSVAALTSGLVWGGLAHAQTTQLSAPAASQSRIDPVSGRQVGPDGEVELASEEEADIVVTGTLLRGVAPTGTNVIAVTRDDVLASGAASSNDLLSSIPQVGSFGTVPSGTASFASPVVRPNIRNLGSSGGVTTLVLVNGHRMVGAGVLQTTFDPSAIPPDIIERVEVVPDGGSAIYGSDAIGGVINFITRKRFNGVGASARYSFADDYRGVDGNLTVGRDWGSGSLFVSYAYAWHDNILGIDRDYVHADNRAKGGTDFRTTTCAPGTITAGGVSYALPGLVPNTSNLCDSNAYADIYPREQRHSVYAGLTQKLNDNVDFQATAYWSRRDTTTLSSQSGFTGSILFTNPYFRPIGLSPIQGVALSFADVFGKSATSKARFDSYGLTPSFTVGLGGNWQLRAQANFGESYNVVREQTINSTAATVALAGTTTATALNPYNLAATNPAVLATIADFENFGDATQALAEGRLVLDGSLATLPGGDIRLAVGAEYHFEQLDSRISQDRRNVFTNAINSSSNRDVKSVFAEVLVPVFGAGNGGPGMRSLQISGSVRHDDYSDVGGTTNPKVGITYKPFEDFTLRGNYGTSFHAPSLADTTSTADSRVQVFLFSPYRAANSSPLDILRPMIVIAGGNPDLRPEKAKTWSVGFDWVPKAVPGLVASATYWNVRFTDAISVPPITSPVLYSDPNYASYYILSPTLAQAQAAAGNLIVTGAPNLASLYLGGTTPYVLFNARRTNLGSIHTDGIDFNVGYTRETGFGSINANVSGTYTLNRESSAVAGGPFSDNLKNGVGRTALVAAVGARVGDLTGRATLNYRGGYPILGILTQNHVSSFKTVDLFLSYDLGKLLKNTLLTLNVDNVFDQDPPYLDSASGYTNGSTLGRLVSLGIRTKF</sequence>
<dbReference type="GO" id="GO:0009279">
    <property type="term" value="C:cell outer membrane"/>
    <property type="evidence" value="ECO:0007669"/>
    <property type="project" value="UniProtKB-SubCell"/>
</dbReference>
<evidence type="ECO:0000256" key="1">
    <source>
        <dbReference type="ARBA" id="ARBA00004571"/>
    </source>
</evidence>
<feature type="domain" description="TonB-dependent receptor-like beta-barrel" evidence="8">
    <location>
        <begin position="398"/>
        <end position="876"/>
    </location>
</feature>
<keyword evidence="10" id="KW-0675">Receptor</keyword>
<dbReference type="EMBL" id="CZQE01000010">
    <property type="protein sequence ID" value="CUS43128.1"/>
    <property type="molecule type" value="Genomic_DNA"/>
</dbReference>
<reference evidence="10" key="1">
    <citation type="submission" date="2015-10" db="EMBL/GenBank/DDBJ databases">
        <authorList>
            <person name="Gilbert D.G."/>
        </authorList>
    </citation>
    <scope>NUCLEOTIDE SEQUENCE</scope>
</reference>
<evidence type="ECO:0000256" key="3">
    <source>
        <dbReference type="ARBA" id="ARBA00022692"/>
    </source>
</evidence>
<dbReference type="PANTHER" id="PTHR47234:SF2">
    <property type="entry name" value="TONB-DEPENDENT RECEPTOR"/>
    <property type="match status" value="1"/>
</dbReference>
<keyword evidence="4" id="KW-0732">Signal</keyword>
<dbReference type="Pfam" id="PF07715">
    <property type="entry name" value="Plug"/>
    <property type="match status" value="1"/>
</dbReference>
<dbReference type="InterPro" id="IPR039426">
    <property type="entry name" value="TonB-dep_rcpt-like"/>
</dbReference>
<dbReference type="InterPro" id="IPR036942">
    <property type="entry name" value="Beta-barrel_TonB_sf"/>
</dbReference>
<evidence type="ECO:0000259" key="8">
    <source>
        <dbReference type="Pfam" id="PF00593"/>
    </source>
</evidence>
<name>A0A160TGN3_9ZZZZ</name>